<feature type="transmembrane region" description="Helical" evidence="1">
    <location>
        <begin position="220"/>
        <end position="243"/>
    </location>
</feature>
<keyword evidence="1" id="KW-0472">Membrane</keyword>
<organism evidence="2 3">
    <name type="scientific">Gordonia aquimaris</name>
    <dbReference type="NCBI Taxonomy" id="2984863"/>
    <lineage>
        <taxon>Bacteria</taxon>
        <taxon>Bacillati</taxon>
        <taxon>Actinomycetota</taxon>
        <taxon>Actinomycetes</taxon>
        <taxon>Mycobacteriales</taxon>
        <taxon>Gordoniaceae</taxon>
        <taxon>Gordonia</taxon>
    </lineage>
</organism>
<keyword evidence="1" id="KW-1133">Transmembrane helix</keyword>
<keyword evidence="1" id="KW-0812">Transmembrane</keyword>
<dbReference type="RefSeq" id="WP_266060793.1">
    <property type="nucleotide sequence ID" value="NZ_JAPKFM010000004.1"/>
</dbReference>
<sequence>MTRRRHPVVLLCAVSGALAALIMAPLLRSGHLLYRDAVSTPRSFVTDTTLGVGDLPPRAVPQDWVVAMASSVVDGGAVVVAITFAALVCAGVGYGRLALRLVGAAGRTGAAAAAMVAIWNPYVAERLLQGHWSLLVSYAALGWVATAACDILRDTVDGQSEATPRWVPWTHLVAALCAAAFTPTGSMLSGVLLLALTGIGVRRIRYEGSGAARRGRTLGLWWIGWVVAALPWLTATLVGHASIAAGDNGFTVFGVRAEPGLGTIGTVLGLGGIWNAEAVPASRTIWWAAVATAALLLVIATGTVWLWRHRGPDTGVIATLGVVAAATAIAVSVAAIGPVAETLSAATVDVPGLGLFRDTQKYLALLVPFVAVATAAAVAAARRWVPAGFALAATTLLIVAPLPDLAWGVGGTISPVTYPSDWAAVSAQITADHGAVAVWPTGSVRQYSFTDGPSLDPLPRMVRAPVTESGRLVVDSVVVDPPSGRGADVDAALSAGGSTRPLAELGVGWVVVENNDPPSALAAEAAVVFRGADLTLYRIPGPIADLGASTAARTTAIVAHLVWAVTAVIALVAALIAAARRTRR</sequence>
<proteinExistence type="predicted"/>
<dbReference type="Proteomes" id="UP001143347">
    <property type="component" value="Unassembled WGS sequence"/>
</dbReference>
<evidence type="ECO:0000256" key="1">
    <source>
        <dbReference type="SAM" id="Phobius"/>
    </source>
</evidence>
<feature type="transmembrane region" description="Helical" evidence="1">
    <location>
        <begin position="172"/>
        <end position="199"/>
    </location>
</feature>
<dbReference type="EMBL" id="JAPKFM010000004">
    <property type="protein sequence ID" value="MCX2963712.1"/>
    <property type="molecule type" value="Genomic_DNA"/>
</dbReference>
<gene>
    <name evidence="2" type="ORF">OSB52_06335</name>
</gene>
<comment type="caution">
    <text evidence="2">The sequence shown here is derived from an EMBL/GenBank/DDBJ whole genome shotgun (WGS) entry which is preliminary data.</text>
</comment>
<feature type="transmembrane region" description="Helical" evidence="1">
    <location>
        <begin position="314"/>
        <end position="336"/>
    </location>
</feature>
<accession>A0A9X3D4Z1</accession>
<dbReference type="AlphaFoldDB" id="A0A9X3D4Z1"/>
<feature type="transmembrane region" description="Helical" evidence="1">
    <location>
        <begin position="362"/>
        <end position="381"/>
    </location>
</feature>
<feature type="transmembrane region" description="Helical" evidence="1">
    <location>
        <begin position="97"/>
        <end position="119"/>
    </location>
</feature>
<evidence type="ECO:0000313" key="3">
    <source>
        <dbReference type="Proteomes" id="UP001143347"/>
    </source>
</evidence>
<feature type="transmembrane region" description="Helical" evidence="1">
    <location>
        <begin position="388"/>
        <end position="410"/>
    </location>
</feature>
<feature type="transmembrane region" description="Helical" evidence="1">
    <location>
        <begin position="64"/>
        <end position="90"/>
    </location>
</feature>
<evidence type="ECO:0000313" key="2">
    <source>
        <dbReference type="EMBL" id="MCX2963712.1"/>
    </source>
</evidence>
<keyword evidence="3" id="KW-1185">Reference proteome</keyword>
<protein>
    <submittedName>
        <fullName evidence="2">Uncharacterized protein</fullName>
    </submittedName>
</protein>
<name>A0A9X3D4Z1_9ACTN</name>
<feature type="transmembrane region" description="Helical" evidence="1">
    <location>
        <begin position="557"/>
        <end position="579"/>
    </location>
</feature>
<reference evidence="2" key="1">
    <citation type="submission" date="2022-10" db="EMBL/GenBank/DDBJ databases">
        <title>WGS of marine actinomycetes from Thailand.</title>
        <authorList>
            <person name="Thawai C."/>
        </authorList>
    </citation>
    <scope>NUCLEOTIDE SEQUENCE</scope>
    <source>
        <strain evidence="2">SW21</strain>
    </source>
</reference>
<feature type="transmembrane region" description="Helical" evidence="1">
    <location>
        <begin position="285"/>
        <end position="307"/>
    </location>
</feature>